<sequence>PGNAFLRKWHCSSDLKGRNEVAIRKAKKHTPKQINSGKAWEGRLGTRCLDDSEQVKNSIRNIREMERGGALVMGRDLEFVLKTMGKSLNVSIQRMDVI</sequence>
<accession>A0A9X9PWX7</accession>
<feature type="non-terminal residue" evidence="1">
    <location>
        <position position="98"/>
    </location>
</feature>
<evidence type="ECO:0000313" key="1">
    <source>
        <dbReference type="EMBL" id="VCW70456.1"/>
    </source>
</evidence>
<name>A0A9X9PWX7_GULGU</name>
<comment type="caution">
    <text evidence="1">The sequence shown here is derived from an EMBL/GenBank/DDBJ whole genome shotgun (WGS) entry which is preliminary data.</text>
</comment>
<protein>
    <submittedName>
        <fullName evidence="1">Uncharacterized protein</fullName>
    </submittedName>
</protein>
<reference evidence="1 2" key="1">
    <citation type="submission" date="2018-10" db="EMBL/GenBank/DDBJ databases">
        <authorList>
            <person name="Ekblom R."/>
            <person name="Jareborg N."/>
        </authorList>
    </citation>
    <scope>NUCLEOTIDE SEQUENCE [LARGE SCALE GENOMIC DNA]</scope>
    <source>
        <tissue evidence="1">Muscle</tissue>
    </source>
</reference>
<proteinExistence type="predicted"/>
<organism evidence="1 2">
    <name type="scientific">Gulo gulo</name>
    <name type="common">Wolverine</name>
    <name type="synonym">Gluton</name>
    <dbReference type="NCBI Taxonomy" id="48420"/>
    <lineage>
        <taxon>Eukaryota</taxon>
        <taxon>Metazoa</taxon>
        <taxon>Chordata</taxon>
        <taxon>Craniata</taxon>
        <taxon>Vertebrata</taxon>
        <taxon>Euteleostomi</taxon>
        <taxon>Mammalia</taxon>
        <taxon>Eutheria</taxon>
        <taxon>Laurasiatheria</taxon>
        <taxon>Carnivora</taxon>
        <taxon>Caniformia</taxon>
        <taxon>Musteloidea</taxon>
        <taxon>Mustelidae</taxon>
        <taxon>Guloninae</taxon>
        <taxon>Gulo</taxon>
    </lineage>
</organism>
<dbReference type="EMBL" id="CYRY02005934">
    <property type="protein sequence ID" value="VCW70456.1"/>
    <property type="molecule type" value="Genomic_DNA"/>
</dbReference>
<keyword evidence="2" id="KW-1185">Reference proteome</keyword>
<dbReference type="AlphaFoldDB" id="A0A9X9PWX7"/>
<feature type="non-terminal residue" evidence="1">
    <location>
        <position position="1"/>
    </location>
</feature>
<dbReference type="Proteomes" id="UP000269945">
    <property type="component" value="Unassembled WGS sequence"/>
</dbReference>
<evidence type="ECO:0000313" key="2">
    <source>
        <dbReference type="Proteomes" id="UP000269945"/>
    </source>
</evidence>
<gene>
    <name evidence="1" type="ORF">BN2614_LOCUS1</name>
</gene>